<gene>
    <name evidence="1" type="ORF">MNBD_GAMMA09-2138</name>
</gene>
<proteinExistence type="predicted"/>
<reference evidence="1" key="1">
    <citation type="submission" date="2018-06" db="EMBL/GenBank/DDBJ databases">
        <authorList>
            <person name="Zhirakovskaya E."/>
        </authorList>
    </citation>
    <scope>NUCLEOTIDE SEQUENCE</scope>
</reference>
<dbReference type="EMBL" id="UOFI01000199">
    <property type="protein sequence ID" value="VAW70446.1"/>
    <property type="molecule type" value="Genomic_DNA"/>
</dbReference>
<protein>
    <submittedName>
        <fullName evidence="1">Uncharacterized protein</fullName>
    </submittedName>
</protein>
<evidence type="ECO:0000313" key="1">
    <source>
        <dbReference type="EMBL" id="VAW70446.1"/>
    </source>
</evidence>
<name>A0A3B0YPQ9_9ZZZZ</name>
<organism evidence="1">
    <name type="scientific">hydrothermal vent metagenome</name>
    <dbReference type="NCBI Taxonomy" id="652676"/>
    <lineage>
        <taxon>unclassified sequences</taxon>
        <taxon>metagenomes</taxon>
        <taxon>ecological metagenomes</taxon>
    </lineage>
</organism>
<accession>A0A3B0YPQ9</accession>
<sequence length="331" mass="37123">MVTFSVPTHGSNSECESCGCEITYSDFLITKDLGYSVCRSFDCVRMMKQKSSMSPLLFKSQLEFNKKLNRQNRERDAAKKTHIESVRKKEHLEDQFLFQSVLSKHSELSGDNTYLLVIPSGNAETVVSSGKRINKYTEHLSRIINDATGYSNASEVASDEHHNAYVKKLQTDQLIDASPLLRAVSDQLCGLCKGGCCACGNDHAYLSVFTIRRFMDDNPGFTPEQILDLYLTGISSESIDDSCINHTETGCMLPRHLRSDICNGYYCDPLKSYQEKTAGRESSQRIIVIQRSSTYWNRYESGVVNDIVSVSLVDEEIVCDLSLHALSRAAQ</sequence>
<dbReference type="AlphaFoldDB" id="A0A3B0YPQ9"/>